<comment type="function">
    <text evidence="13">Catalyzes the conversion of heme O to heme A by two successive hydroxylations of the methyl group at C8. The first hydroxylation forms heme I, the second hydroxylation results in an unstable dihydroxymethyl group, which spontaneously dehydrates, resulting in the formyl group of heme A.</text>
</comment>
<feature type="transmembrane region" description="Helical" evidence="13">
    <location>
        <begin position="43"/>
        <end position="61"/>
    </location>
</feature>
<feature type="transmembrane region" description="Helical" evidence="13">
    <location>
        <begin position="186"/>
        <end position="209"/>
    </location>
</feature>
<dbReference type="GO" id="GO:0046872">
    <property type="term" value="F:metal ion binding"/>
    <property type="evidence" value="ECO:0007669"/>
    <property type="project" value="UniProtKB-KW"/>
</dbReference>
<feature type="binding site" description="axial binding residue" evidence="13">
    <location>
        <position position="355"/>
    </location>
    <ligand>
        <name>heme</name>
        <dbReference type="ChEBI" id="CHEBI:30413"/>
    </ligand>
    <ligandPart>
        <name>Fe</name>
        <dbReference type="ChEBI" id="CHEBI:18248"/>
    </ligandPart>
</feature>
<feature type="transmembrane region" description="Helical" evidence="13">
    <location>
        <begin position="323"/>
        <end position="344"/>
    </location>
</feature>
<reference evidence="14 15" key="1">
    <citation type="submission" date="2018-12" db="EMBL/GenBank/DDBJ databases">
        <authorList>
            <person name="Criscuolo A."/>
        </authorList>
    </citation>
    <scope>NUCLEOTIDE SEQUENCE [LARGE SCALE GENOMIC DNA]</scope>
    <source>
        <strain evidence="14">ACIP1116241</strain>
    </source>
</reference>
<dbReference type="InterPro" id="IPR003780">
    <property type="entry name" value="COX15/CtaA_fam"/>
</dbReference>
<dbReference type="Proteomes" id="UP000270743">
    <property type="component" value="Unassembled WGS sequence"/>
</dbReference>
<protein>
    <recommendedName>
        <fullName evidence="13">Heme A synthase</fullName>
        <shortName evidence="13">HAS</shortName>
        <ecNumber evidence="13">1.17.99.9</ecNumber>
    </recommendedName>
    <alternativeName>
        <fullName evidence="13">Cytochrome aa3-controlling protein</fullName>
    </alternativeName>
</protein>
<feature type="transmembrane region" description="Helical" evidence="13">
    <location>
        <begin position="156"/>
        <end position="174"/>
    </location>
</feature>
<dbReference type="GO" id="GO:0005886">
    <property type="term" value="C:plasma membrane"/>
    <property type="evidence" value="ECO:0007669"/>
    <property type="project" value="UniProtKB-SubCell"/>
</dbReference>
<proteinExistence type="inferred from homology"/>
<comment type="subunit">
    <text evidence="13">Interacts with CtaB.</text>
</comment>
<name>A0A447IN63_9RHOB</name>
<evidence type="ECO:0000256" key="6">
    <source>
        <dbReference type="ARBA" id="ARBA00022989"/>
    </source>
</evidence>
<dbReference type="EMBL" id="UZWE01000030">
    <property type="protein sequence ID" value="VDS08947.1"/>
    <property type="molecule type" value="Genomic_DNA"/>
</dbReference>
<dbReference type="HAMAP" id="MF_01665">
    <property type="entry name" value="HemeA_synth_type2"/>
    <property type="match status" value="1"/>
</dbReference>
<keyword evidence="9 13" id="KW-0350">Heme biosynthesis</keyword>
<evidence type="ECO:0000256" key="9">
    <source>
        <dbReference type="ARBA" id="ARBA00023133"/>
    </source>
</evidence>
<comment type="subcellular location">
    <subcellularLocation>
        <location evidence="13">Cell membrane</location>
        <topology evidence="13">Multi-pass membrane protein</topology>
    </subcellularLocation>
    <subcellularLocation>
        <location evidence="2">Membrane</location>
        <topology evidence="2">Multi-pass membrane protein</topology>
    </subcellularLocation>
</comment>
<gene>
    <name evidence="13 14" type="primary">ctaA</name>
    <name evidence="14" type="ORF">PARHAE_02133</name>
</gene>
<comment type="similarity">
    <text evidence="13">Belongs to the COX15/CtaA family. Type 2 subfamily.</text>
</comment>
<keyword evidence="8 13" id="KW-0408">Iron</keyword>
<dbReference type="InterPro" id="IPR023754">
    <property type="entry name" value="HemeA_Synthase_type2"/>
</dbReference>
<dbReference type="GO" id="GO:0006784">
    <property type="term" value="P:heme A biosynthetic process"/>
    <property type="evidence" value="ECO:0007669"/>
    <property type="project" value="UniProtKB-UniRule"/>
</dbReference>
<dbReference type="InterPro" id="IPR054616">
    <property type="entry name" value="HemA_synt_rhodobact"/>
</dbReference>
<keyword evidence="3 13" id="KW-1003">Cell membrane</keyword>
<evidence type="ECO:0000256" key="5">
    <source>
        <dbReference type="ARBA" id="ARBA00022723"/>
    </source>
</evidence>
<comment type="pathway">
    <text evidence="11 13">Porphyrin-containing compound metabolism; heme A biosynthesis; heme A from heme O: step 1/1.</text>
</comment>
<evidence type="ECO:0000256" key="7">
    <source>
        <dbReference type="ARBA" id="ARBA00023002"/>
    </source>
</evidence>
<dbReference type="Pfam" id="PF02628">
    <property type="entry name" value="COX15-CtaA"/>
    <property type="match status" value="1"/>
</dbReference>
<evidence type="ECO:0000256" key="12">
    <source>
        <dbReference type="ARBA" id="ARBA00048044"/>
    </source>
</evidence>
<dbReference type="GO" id="GO:0016653">
    <property type="term" value="F:oxidoreductase activity, acting on NAD(P)H, heme protein as acceptor"/>
    <property type="evidence" value="ECO:0007669"/>
    <property type="project" value="TreeGrafter"/>
</dbReference>
<evidence type="ECO:0000313" key="14">
    <source>
        <dbReference type="EMBL" id="VDS08947.1"/>
    </source>
</evidence>
<dbReference type="UniPathway" id="UPA00269">
    <property type="reaction ID" value="UER00713"/>
</dbReference>
<dbReference type="PANTHER" id="PTHR23289">
    <property type="entry name" value="CYTOCHROME C OXIDASE ASSEMBLY PROTEIN COX15"/>
    <property type="match status" value="1"/>
</dbReference>
<keyword evidence="4 13" id="KW-0812">Transmembrane</keyword>
<evidence type="ECO:0000256" key="2">
    <source>
        <dbReference type="ARBA" id="ARBA00004141"/>
    </source>
</evidence>
<feature type="binding site" description="axial binding residue" evidence="13">
    <location>
        <position position="295"/>
    </location>
    <ligand>
        <name>heme</name>
        <dbReference type="ChEBI" id="CHEBI:30413"/>
    </ligand>
    <ligandPart>
        <name>Fe</name>
        <dbReference type="ChEBI" id="CHEBI:18248"/>
    </ligandPart>
</feature>
<dbReference type="NCBIfam" id="NF045570">
    <property type="entry name" value="HemSynCtaAAlphapr"/>
    <property type="match status" value="1"/>
</dbReference>
<feature type="transmembrane region" description="Helical" evidence="13">
    <location>
        <begin position="126"/>
        <end position="144"/>
    </location>
</feature>
<keyword evidence="15" id="KW-1185">Reference proteome</keyword>
<evidence type="ECO:0000256" key="4">
    <source>
        <dbReference type="ARBA" id="ARBA00022692"/>
    </source>
</evidence>
<evidence type="ECO:0000256" key="3">
    <source>
        <dbReference type="ARBA" id="ARBA00022475"/>
    </source>
</evidence>
<keyword evidence="6 13" id="KW-1133">Transmembrane helix</keyword>
<comment type="cofactor">
    <cofactor evidence="1 13">
        <name>heme b</name>
        <dbReference type="ChEBI" id="CHEBI:60344"/>
    </cofactor>
</comment>
<feature type="transmembrane region" description="Helical" evidence="13">
    <location>
        <begin position="350"/>
        <end position="367"/>
    </location>
</feature>
<feature type="transmembrane region" description="Helical" evidence="13">
    <location>
        <begin position="229"/>
        <end position="253"/>
    </location>
</feature>
<dbReference type="RefSeq" id="WP_126154601.1">
    <property type="nucleotide sequence ID" value="NZ_UZWE01000030.1"/>
</dbReference>
<evidence type="ECO:0000256" key="8">
    <source>
        <dbReference type="ARBA" id="ARBA00023004"/>
    </source>
</evidence>
<evidence type="ECO:0000256" key="10">
    <source>
        <dbReference type="ARBA" id="ARBA00023136"/>
    </source>
</evidence>
<comment type="catalytic activity">
    <reaction evidence="12">
        <text>Fe(II)-heme o + 2 A + H2O = Fe(II)-heme a + 2 AH2</text>
        <dbReference type="Rhea" id="RHEA:63388"/>
        <dbReference type="ChEBI" id="CHEBI:13193"/>
        <dbReference type="ChEBI" id="CHEBI:15377"/>
        <dbReference type="ChEBI" id="CHEBI:17499"/>
        <dbReference type="ChEBI" id="CHEBI:60530"/>
        <dbReference type="ChEBI" id="CHEBI:61715"/>
        <dbReference type="EC" id="1.17.99.9"/>
    </reaction>
    <physiologicalReaction direction="left-to-right" evidence="12">
        <dbReference type="Rhea" id="RHEA:63389"/>
    </physiologicalReaction>
</comment>
<sequence length="386" mass="42394">MAKRPVFEEVLDPTASSRPVARTGMIDAARNGASRGARRAIRIWMMVLFVMVLAMIALGGATRLTGSGLSIVEWAPVTGTIPPTTQAEWQAKFEAYKQIPQYVEVNPDMDLAGFKQIYWWEWSHRLLGRLVGLVWAAGFAFFLATRRIPTGWTPRLLGLGALGGLQGAIGWWMVSSGLTEGMVRVASYRLATHLGLAFVILGLIVWYVLLLGRTEADLLRARRAGEAKLFSMSTGLMHLAFCQILIGALVAGIDAGRTYTGWPTMGGEWIPSLIWDAALGWRNLFENPALVQFVHRMVGYLLAIFAVVVWLRARRSPHPVTRGAFTVMLVAVAVQVGLGIMNVIHASPLALALTHQLGAVALFALIIRARHHARYPHETSVRGTIR</sequence>
<keyword evidence="5 13" id="KW-0479">Metal-binding</keyword>
<dbReference type="EC" id="1.17.99.9" evidence="13"/>
<dbReference type="OrthoDB" id="9793156at2"/>
<accession>A0A447IN63</accession>
<dbReference type="AlphaFoldDB" id="A0A447IN63"/>
<organism evidence="14 15">
    <name type="scientific">Paracoccus haematequi</name>
    <dbReference type="NCBI Taxonomy" id="2491866"/>
    <lineage>
        <taxon>Bacteria</taxon>
        <taxon>Pseudomonadati</taxon>
        <taxon>Pseudomonadota</taxon>
        <taxon>Alphaproteobacteria</taxon>
        <taxon>Rhodobacterales</taxon>
        <taxon>Paracoccaceae</taxon>
        <taxon>Paracoccus</taxon>
    </lineage>
</organism>
<evidence type="ECO:0000256" key="11">
    <source>
        <dbReference type="ARBA" id="ARBA00044501"/>
    </source>
</evidence>
<evidence type="ECO:0000256" key="1">
    <source>
        <dbReference type="ARBA" id="ARBA00001970"/>
    </source>
</evidence>
<feature type="transmembrane region" description="Helical" evidence="13">
    <location>
        <begin position="293"/>
        <end position="311"/>
    </location>
</feature>
<evidence type="ECO:0000313" key="15">
    <source>
        <dbReference type="Proteomes" id="UP000270743"/>
    </source>
</evidence>
<evidence type="ECO:0000256" key="13">
    <source>
        <dbReference type="HAMAP-Rule" id="MF_01665"/>
    </source>
</evidence>
<keyword evidence="10 13" id="KW-0472">Membrane</keyword>
<dbReference type="PANTHER" id="PTHR23289:SF2">
    <property type="entry name" value="CYTOCHROME C OXIDASE ASSEMBLY PROTEIN COX15 HOMOLOG"/>
    <property type="match status" value="1"/>
</dbReference>
<dbReference type="GO" id="GO:0120547">
    <property type="term" value="F:heme A synthase activity"/>
    <property type="evidence" value="ECO:0007669"/>
    <property type="project" value="UniProtKB-EC"/>
</dbReference>
<keyword evidence="7 13" id="KW-0560">Oxidoreductase</keyword>